<evidence type="ECO:0000259" key="3">
    <source>
        <dbReference type="Pfam" id="PF17829"/>
    </source>
</evidence>
<dbReference type="Proteomes" id="UP000234479">
    <property type="component" value="Unassembled WGS sequence"/>
</dbReference>
<dbReference type="EMBL" id="PJRS01000038">
    <property type="protein sequence ID" value="PLR22669.1"/>
    <property type="molecule type" value="Genomic_DNA"/>
</dbReference>
<dbReference type="Pfam" id="PF15979">
    <property type="entry name" value="Glyco_hydro_115"/>
    <property type="match status" value="1"/>
</dbReference>
<dbReference type="SUPFAM" id="SSF55545">
    <property type="entry name" value="beta-N-acetylhexosaminidase-like domain"/>
    <property type="match status" value="1"/>
</dbReference>
<protein>
    <submittedName>
        <fullName evidence="4">Glycosyl hydrolase</fullName>
    </submittedName>
</protein>
<dbReference type="OrthoDB" id="8727830at2"/>
<reference evidence="4 5" key="1">
    <citation type="submission" date="2017-12" db="EMBL/GenBank/DDBJ databases">
        <title>The genome sequence of Caulobacter sp. 410.</title>
        <authorList>
            <person name="Gao J."/>
            <person name="Mao X."/>
            <person name="Sun J."/>
        </authorList>
    </citation>
    <scope>NUCLEOTIDE SEQUENCE [LARGE SCALE GENOMIC DNA]</scope>
    <source>
        <strain evidence="4 5">410</strain>
    </source>
</reference>
<dbReference type="PANTHER" id="PTHR37842">
    <property type="match status" value="1"/>
</dbReference>
<organism evidence="4 5">
    <name type="scientific">Caulobacter zeae</name>
    <dbReference type="NCBI Taxonomy" id="2055137"/>
    <lineage>
        <taxon>Bacteria</taxon>
        <taxon>Pseudomonadati</taxon>
        <taxon>Pseudomonadota</taxon>
        <taxon>Alphaproteobacteria</taxon>
        <taxon>Caulobacterales</taxon>
        <taxon>Caulobacteraceae</taxon>
        <taxon>Caulobacter</taxon>
    </lineage>
</organism>
<keyword evidence="1 4" id="KW-0378">Hydrolase</keyword>
<keyword evidence="2" id="KW-0732">Signal</keyword>
<evidence type="ECO:0000313" key="4">
    <source>
        <dbReference type="EMBL" id="PLR22669.1"/>
    </source>
</evidence>
<sequence>MKYLLAAIGMCTTMALSWGAQAAPSAAITPVSVVSPSAKGALKLVAAGQPAFVVVDAADLPAVRRVAVDLQADLARVAGAEVPTQAAKGQPIVILGTIGHSPVIDRLIAERKLDVSGIAGQWEGFVQQVVDKPAPGVARALVIAGADRRGAIFGAYDLSERIGVSPWAWWADVPTPVRQDLAVSPGRRAQKPVVKYRGIFLNDEDPGLSSWAKIRFGGVNSQMYEKVFELILRLRGNYLWPAMWGKSIFEDDPLSAQQADAYGVVLGTSHHEPMMRAQKDWARQGGGAWDYTTNKAALEAFWRDGVRRMGARESVVTIGMRGDGDEPMTKGTATELLETIVGDQRRILGEVTGKDPAATPQVWALYKEVQDYYDAGMRVPDDVTLLFSDDNWGNIRRLPEPGKARAGGYGVYYHFDYVGGPRSYKWINTNQIERTWEQMKLAADYGADKLWIVNVGDLKPMELPVSFFLDMAWDPAGMSVEAMDRYATDWAKAQFGAAPGEAIGPLLEGYTRLNARRKPELLNPDTFSLIHEREAERVLAEWDDLEARTLKVGATLPTAYRDAFFQLVQYPIQASANLTRLYVAAGRNQLYAAQGRASAKAWGDQVGVLFARDSELTRQYHEDVAGGKWRGMMSQVHIGYTSWDQPRANTPPSIKSVPPGQPRGLGVAVEGNSKATWAGSGAGVQLPVLDVDSVGSRWIDVFHGGKPFAFTATADQSWLKISQRAGRVDQDVRLEISVDWRKAPTGLTLAQVEIQGGNGERVAVTVPVSKPAGRRQGYVEVAGLLTIEAEHYSRAVAKDGLDWRTIPNLGRTLSGVAAFPSTAPSSEPGGGPWLEYPVDLQKPGALDVIVLAAPSLDFRGKEGLRFGVSFDDGPVKIVTLNLKPDTNDWNRAVASNAAVGRAHFTLAKGGARTLKLWRIDPGLVFETVMTTRQGLPATFLGPRESIRR</sequence>
<feature type="chain" id="PRO_5014645880" evidence="2">
    <location>
        <begin position="23"/>
        <end position="948"/>
    </location>
</feature>
<dbReference type="AlphaFoldDB" id="A0A2N5D9E3"/>
<gene>
    <name evidence="4" type="ORF">SGCZBJ_18040</name>
</gene>
<evidence type="ECO:0000256" key="2">
    <source>
        <dbReference type="SAM" id="SignalP"/>
    </source>
</evidence>
<evidence type="ECO:0000313" key="5">
    <source>
        <dbReference type="Proteomes" id="UP000234479"/>
    </source>
</evidence>
<keyword evidence="5" id="KW-1185">Reference proteome</keyword>
<dbReference type="Pfam" id="PF17829">
    <property type="entry name" value="GH115_C"/>
    <property type="match status" value="1"/>
</dbReference>
<name>A0A2N5D9E3_9CAUL</name>
<feature type="signal peptide" evidence="2">
    <location>
        <begin position="1"/>
        <end position="22"/>
    </location>
</feature>
<dbReference type="Gene3D" id="3.20.20.520">
    <property type="entry name" value="Glycosyl hydrolase family 115"/>
    <property type="match status" value="1"/>
</dbReference>
<dbReference type="GO" id="GO:0005975">
    <property type="term" value="P:carbohydrate metabolic process"/>
    <property type="evidence" value="ECO:0007669"/>
    <property type="project" value="UniProtKB-ARBA"/>
</dbReference>
<dbReference type="GO" id="GO:0016787">
    <property type="term" value="F:hydrolase activity"/>
    <property type="evidence" value="ECO:0007669"/>
    <property type="project" value="UniProtKB-KW"/>
</dbReference>
<dbReference type="InterPro" id="IPR029018">
    <property type="entry name" value="Hex-like_dom2"/>
</dbReference>
<evidence type="ECO:0000256" key="1">
    <source>
        <dbReference type="ARBA" id="ARBA00022801"/>
    </source>
</evidence>
<feature type="domain" description="Gylcosyl hydrolase 115 C-terminal" evidence="3">
    <location>
        <begin position="777"/>
        <end position="944"/>
    </location>
</feature>
<dbReference type="Gene3D" id="3.30.379.10">
    <property type="entry name" value="Chitobiase/beta-hexosaminidase domain 2-like"/>
    <property type="match status" value="1"/>
</dbReference>
<comment type="caution">
    <text evidence="4">The sequence shown here is derived from an EMBL/GenBank/DDBJ whole genome shotgun (WGS) entry which is preliminary data.</text>
</comment>
<dbReference type="PANTHER" id="PTHR37842:SF2">
    <property type="entry name" value="GYLCOSYL HYDROLASE 115 C-TERMINAL DOMAIN-CONTAINING PROTEIN"/>
    <property type="match status" value="1"/>
</dbReference>
<proteinExistence type="predicted"/>
<dbReference type="InterPro" id="IPR041437">
    <property type="entry name" value="GH115_C"/>
</dbReference>
<dbReference type="Gene3D" id="2.60.120.1620">
    <property type="match status" value="1"/>
</dbReference>
<dbReference type="Gene3D" id="1.20.58.2150">
    <property type="match status" value="1"/>
</dbReference>
<dbReference type="InterPro" id="IPR042301">
    <property type="entry name" value="GH115_sf"/>
</dbReference>
<accession>A0A2N5D9E3</accession>
<dbReference type="InterPro" id="IPR031924">
    <property type="entry name" value="GH115"/>
</dbReference>